<feature type="domain" description="3-dehydroquinate synthase N-terminal" evidence="18">
    <location>
        <begin position="60"/>
        <end position="172"/>
    </location>
</feature>
<proteinExistence type="inferred from homology"/>
<keyword evidence="17" id="KW-0170">Cobalt</keyword>
<accession>A0A6J6JTS1</accession>
<reference evidence="20" key="1">
    <citation type="submission" date="2020-05" db="EMBL/GenBank/DDBJ databases">
        <authorList>
            <person name="Chiriac C."/>
            <person name="Salcher M."/>
            <person name="Ghai R."/>
            <person name="Kavagutti S V."/>
        </authorList>
    </citation>
    <scope>NUCLEOTIDE SEQUENCE</scope>
</reference>
<comment type="cofactor">
    <cofactor evidence="3">
        <name>Co(2+)</name>
        <dbReference type="ChEBI" id="CHEBI:48828"/>
    </cofactor>
</comment>
<sequence length="352" mass="38060">MSEKITVSAERTYDVLLAADWRSSLRELTHNKVRCAIVTTQSMKERIGNLEAGDCEFTYCVIPDGEEGKSPAVLMQLWNWLAAAGFTRSDLIVGIGGGAVTDIAGFAAATYLRGIDWIAVPTSVAGAVDAAVGGKTGANLDYGKNLIGSFHSPLNVIVDISWFDSLSDRDFAAGLAEVVKCGFIKDPEILSLMAGCTIANLRADQGLVSDLVKRSIQVKADVVGADFTESYLRETLNYGHTFGHAVEKHAKYSLRHGECVSIGMAFMAHLQLAQGLISQEVHDLHFSILSSLDLPVTYSQGDWLELKALMSMDKKVRGNTLRFVTITEPGKCDRLEGVADSALYEAYGKVSL</sequence>
<gene>
    <name evidence="20" type="ORF">UFOPK2162_00326</name>
</gene>
<dbReference type="InterPro" id="IPR056179">
    <property type="entry name" value="DHQS_C"/>
</dbReference>
<dbReference type="Gene3D" id="1.20.1090.10">
    <property type="entry name" value="Dehydroquinate synthase-like - alpha domain"/>
    <property type="match status" value="1"/>
</dbReference>
<comment type="subcellular location">
    <subcellularLocation>
        <location evidence="4">Cytoplasm</location>
    </subcellularLocation>
</comment>
<keyword evidence="14" id="KW-0520">NAD</keyword>
<dbReference type="NCBIfam" id="TIGR01357">
    <property type="entry name" value="aroB"/>
    <property type="match status" value="1"/>
</dbReference>
<feature type="domain" description="3-dehydroquinate synthase C-terminal" evidence="19">
    <location>
        <begin position="174"/>
        <end position="316"/>
    </location>
</feature>
<keyword evidence="9" id="KW-0963">Cytoplasm</keyword>
<dbReference type="GO" id="GO:0046872">
    <property type="term" value="F:metal ion binding"/>
    <property type="evidence" value="ECO:0007669"/>
    <property type="project" value="UniProtKB-KW"/>
</dbReference>
<protein>
    <recommendedName>
        <fullName evidence="8">3-dehydroquinate synthase</fullName>
        <ecNumber evidence="7">4.2.3.4</ecNumber>
    </recommendedName>
</protein>
<evidence type="ECO:0000256" key="15">
    <source>
        <dbReference type="ARBA" id="ARBA00023141"/>
    </source>
</evidence>
<keyword evidence="11" id="KW-0479">Metal-binding</keyword>
<dbReference type="InterPro" id="IPR016037">
    <property type="entry name" value="DHQ_synth_AroB"/>
</dbReference>
<dbReference type="InterPro" id="IPR030960">
    <property type="entry name" value="DHQS/DOIS_N"/>
</dbReference>
<dbReference type="InterPro" id="IPR050071">
    <property type="entry name" value="Dehydroquinate_synthase"/>
</dbReference>
<dbReference type="SUPFAM" id="SSF56796">
    <property type="entry name" value="Dehydroquinate synthase-like"/>
    <property type="match status" value="1"/>
</dbReference>
<evidence type="ECO:0000259" key="18">
    <source>
        <dbReference type="Pfam" id="PF01761"/>
    </source>
</evidence>
<name>A0A6J6JTS1_9ZZZZ</name>
<comment type="cofactor">
    <cofactor evidence="2">
        <name>NAD(+)</name>
        <dbReference type="ChEBI" id="CHEBI:57540"/>
    </cofactor>
</comment>
<evidence type="ECO:0000256" key="1">
    <source>
        <dbReference type="ARBA" id="ARBA00001393"/>
    </source>
</evidence>
<comment type="pathway">
    <text evidence="5">Metabolic intermediate biosynthesis; chorismate biosynthesis; chorismate from D-erythrose 4-phosphate and phosphoenolpyruvate: step 2/7.</text>
</comment>
<keyword evidence="10" id="KW-0028">Amino-acid biosynthesis</keyword>
<dbReference type="GO" id="GO:0003856">
    <property type="term" value="F:3-dehydroquinate synthase activity"/>
    <property type="evidence" value="ECO:0007669"/>
    <property type="project" value="UniProtKB-EC"/>
</dbReference>
<dbReference type="Pfam" id="PF01761">
    <property type="entry name" value="DHQ_synthase"/>
    <property type="match status" value="1"/>
</dbReference>
<comment type="catalytic activity">
    <reaction evidence="1">
        <text>7-phospho-2-dehydro-3-deoxy-D-arabino-heptonate = 3-dehydroquinate + phosphate</text>
        <dbReference type="Rhea" id="RHEA:21968"/>
        <dbReference type="ChEBI" id="CHEBI:32364"/>
        <dbReference type="ChEBI" id="CHEBI:43474"/>
        <dbReference type="ChEBI" id="CHEBI:58394"/>
        <dbReference type="EC" id="4.2.3.4"/>
    </reaction>
</comment>
<evidence type="ECO:0000256" key="7">
    <source>
        <dbReference type="ARBA" id="ARBA00013031"/>
    </source>
</evidence>
<dbReference type="GO" id="GO:0005737">
    <property type="term" value="C:cytoplasm"/>
    <property type="evidence" value="ECO:0007669"/>
    <property type="project" value="UniProtKB-SubCell"/>
</dbReference>
<organism evidence="20">
    <name type="scientific">freshwater metagenome</name>
    <dbReference type="NCBI Taxonomy" id="449393"/>
    <lineage>
        <taxon>unclassified sequences</taxon>
        <taxon>metagenomes</taxon>
        <taxon>ecological metagenomes</taxon>
    </lineage>
</organism>
<dbReference type="Gene3D" id="3.40.50.1970">
    <property type="match status" value="1"/>
</dbReference>
<evidence type="ECO:0000256" key="6">
    <source>
        <dbReference type="ARBA" id="ARBA00005412"/>
    </source>
</evidence>
<evidence type="ECO:0000256" key="12">
    <source>
        <dbReference type="ARBA" id="ARBA00022741"/>
    </source>
</evidence>
<keyword evidence="13" id="KW-0862">Zinc</keyword>
<evidence type="ECO:0000256" key="10">
    <source>
        <dbReference type="ARBA" id="ARBA00022605"/>
    </source>
</evidence>
<keyword evidence="15" id="KW-0057">Aromatic amino acid biosynthesis</keyword>
<dbReference type="PANTHER" id="PTHR43622:SF7">
    <property type="entry name" value="3-DEHYDROQUINATE SYNTHASE, CHLOROPLASTIC"/>
    <property type="match status" value="1"/>
</dbReference>
<dbReference type="CDD" id="cd08195">
    <property type="entry name" value="DHQS"/>
    <property type="match status" value="1"/>
</dbReference>
<evidence type="ECO:0000259" key="19">
    <source>
        <dbReference type="Pfam" id="PF24621"/>
    </source>
</evidence>
<evidence type="ECO:0000256" key="5">
    <source>
        <dbReference type="ARBA" id="ARBA00004661"/>
    </source>
</evidence>
<evidence type="ECO:0000256" key="3">
    <source>
        <dbReference type="ARBA" id="ARBA00001941"/>
    </source>
</evidence>
<evidence type="ECO:0000256" key="17">
    <source>
        <dbReference type="ARBA" id="ARBA00023285"/>
    </source>
</evidence>
<evidence type="ECO:0000256" key="8">
    <source>
        <dbReference type="ARBA" id="ARBA00017684"/>
    </source>
</evidence>
<dbReference type="Pfam" id="PF24621">
    <property type="entry name" value="DHQS_C"/>
    <property type="match status" value="1"/>
</dbReference>
<evidence type="ECO:0000256" key="14">
    <source>
        <dbReference type="ARBA" id="ARBA00023027"/>
    </source>
</evidence>
<evidence type="ECO:0000256" key="13">
    <source>
        <dbReference type="ARBA" id="ARBA00022833"/>
    </source>
</evidence>
<dbReference type="AlphaFoldDB" id="A0A6J6JTS1"/>
<comment type="similarity">
    <text evidence="6">Belongs to the sugar phosphate cyclases superfamily. Dehydroquinate synthase family.</text>
</comment>
<evidence type="ECO:0000256" key="4">
    <source>
        <dbReference type="ARBA" id="ARBA00004496"/>
    </source>
</evidence>
<evidence type="ECO:0000313" key="20">
    <source>
        <dbReference type="EMBL" id="CAB4639735.1"/>
    </source>
</evidence>
<keyword evidence="12" id="KW-0547">Nucleotide-binding</keyword>
<evidence type="ECO:0000256" key="16">
    <source>
        <dbReference type="ARBA" id="ARBA00023239"/>
    </source>
</evidence>
<dbReference type="PIRSF" id="PIRSF001455">
    <property type="entry name" value="DHQ_synth"/>
    <property type="match status" value="1"/>
</dbReference>
<evidence type="ECO:0000256" key="9">
    <source>
        <dbReference type="ARBA" id="ARBA00022490"/>
    </source>
</evidence>
<dbReference type="EMBL" id="CAEZVZ010000028">
    <property type="protein sequence ID" value="CAB4639735.1"/>
    <property type="molecule type" value="Genomic_DNA"/>
</dbReference>
<dbReference type="InterPro" id="IPR030963">
    <property type="entry name" value="DHQ_synth_fam"/>
</dbReference>
<evidence type="ECO:0000256" key="11">
    <source>
        <dbReference type="ARBA" id="ARBA00022723"/>
    </source>
</evidence>
<dbReference type="GO" id="GO:0009073">
    <property type="term" value="P:aromatic amino acid family biosynthetic process"/>
    <property type="evidence" value="ECO:0007669"/>
    <property type="project" value="UniProtKB-KW"/>
</dbReference>
<dbReference type="GO" id="GO:0000166">
    <property type="term" value="F:nucleotide binding"/>
    <property type="evidence" value="ECO:0007669"/>
    <property type="project" value="UniProtKB-KW"/>
</dbReference>
<evidence type="ECO:0000256" key="2">
    <source>
        <dbReference type="ARBA" id="ARBA00001911"/>
    </source>
</evidence>
<dbReference type="EC" id="4.2.3.4" evidence="7"/>
<dbReference type="GO" id="GO:0008652">
    <property type="term" value="P:amino acid biosynthetic process"/>
    <property type="evidence" value="ECO:0007669"/>
    <property type="project" value="UniProtKB-KW"/>
</dbReference>
<dbReference type="PANTHER" id="PTHR43622">
    <property type="entry name" value="3-DEHYDROQUINATE SYNTHASE"/>
    <property type="match status" value="1"/>
</dbReference>
<keyword evidence="16" id="KW-0456">Lyase</keyword>